<evidence type="ECO:0000313" key="3">
    <source>
        <dbReference type="Proteomes" id="UP000193355"/>
    </source>
</evidence>
<dbReference type="InterPro" id="IPR036259">
    <property type="entry name" value="MFS_trans_sf"/>
</dbReference>
<evidence type="ECO:0000256" key="1">
    <source>
        <dbReference type="SAM" id="Phobius"/>
    </source>
</evidence>
<dbReference type="SUPFAM" id="SSF103473">
    <property type="entry name" value="MFS general substrate transporter"/>
    <property type="match status" value="1"/>
</dbReference>
<proteinExistence type="predicted"/>
<dbReference type="OrthoDB" id="7375466at2"/>
<dbReference type="STRING" id="561720.SAMN06275492_10838"/>
<protein>
    <recommendedName>
        <fullName evidence="4">Major facilitator superfamily (MFS) profile domain-containing protein</fullName>
    </recommendedName>
</protein>
<feature type="transmembrane region" description="Helical" evidence="1">
    <location>
        <begin position="84"/>
        <end position="104"/>
    </location>
</feature>
<reference evidence="3" key="1">
    <citation type="submission" date="2017-04" db="EMBL/GenBank/DDBJ databases">
        <authorList>
            <person name="Varghese N."/>
            <person name="Submissions S."/>
        </authorList>
    </citation>
    <scope>NUCLEOTIDE SEQUENCE [LARGE SCALE GENOMIC DNA]</scope>
    <source>
        <strain evidence="3">USBA 82</strain>
    </source>
</reference>
<feature type="transmembrane region" description="Helical" evidence="1">
    <location>
        <begin position="124"/>
        <end position="143"/>
    </location>
</feature>
<sequence length="154" mass="16282">MSQSRSIYRSLFADPAFTLFIVLAGSFFLTVFFRIWFILLGSTVSGLPVWAGGAAALLLGAVTGVRGVFALAGVTALAPTEERGVVFGAMNMIAVLSAVIFQWGTGIVIDHFPTTQPGVYTTEGYFTAFLLVSSAIALSLLALRSLGRDPLKGE</sequence>
<organism evidence="2 3">
    <name type="scientific">Dethiosulfovibrio salsuginis</name>
    <dbReference type="NCBI Taxonomy" id="561720"/>
    <lineage>
        <taxon>Bacteria</taxon>
        <taxon>Thermotogati</taxon>
        <taxon>Synergistota</taxon>
        <taxon>Synergistia</taxon>
        <taxon>Synergistales</taxon>
        <taxon>Dethiosulfovibrionaceae</taxon>
        <taxon>Dethiosulfovibrio</taxon>
    </lineage>
</organism>
<feature type="transmembrane region" description="Helical" evidence="1">
    <location>
        <begin position="12"/>
        <end position="37"/>
    </location>
</feature>
<dbReference type="AlphaFoldDB" id="A0A1X7J4J0"/>
<keyword evidence="1" id="KW-0472">Membrane</keyword>
<keyword evidence="1" id="KW-1133">Transmembrane helix</keyword>
<name>A0A1X7J4J0_9BACT</name>
<keyword evidence="1" id="KW-0812">Transmembrane</keyword>
<feature type="transmembrane region" description="Helical" evidence="1">
    <location>
        <begin position="49"/>
        <end position="72"/>
    </location>
</feature>
<keyword evidence="3" id="KW-1185">Reference proteome</keyword>
<dbReference type="Proteomes" id="UP000193355">
    <property type="component" value="Unassembled WGS sequence"/>
</dbReference>
<dbReference type="RefSeq" id="WP_085544182.1">
    <property type="nucleotide sequence ID" value="NZ_FXBB01000008.1"/>
</dbReference>
<dbReference type="EMBL" id="FXBB01000008">
    <property type="protein sequence ID" value="SMG22464.1"/>
    <property type="molecule type" value="Genomic_DNA"/>
</dbReference>
<evidence type="ECO:0008006" key="4">
    <source>
        <dbReference type="Google" id="ProtNLM"/>
    </source>
</evidence>
<accession>A0A1X7J4J0</accession>
<gene>
    <name evidence="2" type="ORF">SAMN06275492_10838</name>
</gene>
<evidence type="ECO:0000313" key="2">
    <source>
        <dbReference type="EMBL" id="SMG22464.1"/>
    </source>
</evidence>